<dbReference type="Gene3D" id="3.30.379.10">
    <property type="entry name" value="Chitobiase/beta-hexosaminidase domain 2-like"/>
    <property type="match status" value="1"/>
</dbReference>
<dbReference type="InterPro" id="IPR029018">
    <property type="entry name" value="Hex-like_dom2"/>
</dbReference>
<keyword evidence="5" id="KW-0326">Glycosidase</keyword>
<comment type="caution">
    <text evidence="10">The sequence shown here is derived from an EMBL/GenBank/DDBJ whole genome shotgun (WGS) entry which is preliminary data.</text>
</comment>
<organism evidence="10 11">
    <name type="scientific">Cerina litoralis</name>
    <dbReference type="NCBI Taxonomy" id="2874477"/>
    <lineage>
        <taxon>Bacteria</taxon>
        <taxon>Pseudomonadati</taxon>
        <taxon>Bacteroidota</taxon>
        <taxon>Flavobacteriia</taxon>
        <taxon>Flavobacteriales</taxon>
        <taxon>Flavobacteriaceae</taxon>
        <taxon>Cerina</taxon>
    </lineage>
</organism>
<dbReference type="InterPro" id="IPR017853">
    <property type="entry name" value="GH"/>
</dbReference>
<dbReference type="GO" id="GO:0030203">
    <property type="term" value="P:glycosaminoglycan metabolic process"/>
    <property type="evidence" value="ECO:0007669"/>
    <property type="project" value="TreeGrafter"/>
</dbReference>
<dbReference type="CDD" id="cd06563">
    <property type="entry name" value="GH20_chitobiase-like"/>
    <property type="match status" value="1"/>
</dbReference>
<keyword evidence="4" id="KW-0378">Hydrolase</keyword>
<evidence type="ECO:0000256" key="5">
    <source>
        <dbReference type="ARBA" id="ARBA00023295"/>
    </source>
</evidence>
<dbReference type="SUPFAM" id="SSF55545">
    <property type="entry name" value="beta-N-acetylhexosaminidase-like domain"/>
    <property type="match status" value="1"/>
</dbReference>
<dbReference type="SUPFAM" id="SSF51445">
    <property type="entry name" value="(Trans)glycosidases"/>
    <property type="match status" value="1"/>
</dbReference>
<dbReference type="PRINTS" id="PR00738">
    <property type="entry name" value="GLHYDRLASE20"/>
</dbReference>
<evidence type="ECO:0000256" key="3">
    <source>
        <dbReference type="ARBA" id="ARBA00012663"/>
    </source>
</evidence>
<dbReference type="EC" id="3.2.1.52" evidence="3"/>
<dbReference type="EMBL" id="JAIRBC010000010">
    <property type="protein sequence ID" value="MCG2460724.1"/>
    <property type="molecule type" value="Genomic_DNA"/>
</dbReference>
<evidence type="ECO:0000259" key="8">
    <source>
        <dbReference type="Pfam" id="PF00728"/>
    </source>
</evidence>
<dbReference type="PROSITE" id="PS51257">
    <property type="entry name" value="PROKAR_LIPOPROTEIN"/>
    <property type="match status" value="1"/>
</dbReference>
<dbReference type="InterPro" id="IPR015882">
    <property type="entry name" value="HEX_bac_N"/>
</dbReference>
<evidence type="ECO:0000256" key="4">
    <source>
        <dbReference type="ARBA" id="ARBA00022801"/>
    </source>
</evidence>
<dbReference type="Gene3D" id="3.20.20.80">
    <property type="entry name" value="Glycosidases"/>
    <property type="match status" value="1"/>
</dbReference>
<proteinExistence type="inferred from homology"/>
<dbReference type="Pfam" id="PF02838">
    <property type="entry name" value="Glyco_hydro_20b"/>
    <property type="match status" value="1"/>
</dbReference>
<name>A0AAE3JPF5_9FLAO</name>
<dbReference type="Pfam" id="PF00728">
    <property type="entry name" value="Glyco_hydro_20"/>
    <property type="match status" value="1"/>
</dbReference>
<gene>
    <name evidence="10" type="ORF">K8352_08190</name>
</gene>
<feature type="chain" id="PRO_5041979218" description="beta-N-acetylhexosaminidase" evidence="7">
    <location>
        <begin position="22"/>
        <end position="572"/>
    </location>
</feature>
<evidence type="ECO:0000313" key="10">
    <source>
        <dbReference type="EMBL" id="MCG2460724.1"/>
    </source>
</evidence>
<evidence type="ECO:0000256" key="1">
    <source>
        <dbReference type="ARBA" id="ARBA00001231"/>
    </source>
</evidence>
<evidence type="ECO:0000256" key="7">
    <source>
        <dbReference type="SAM" id="SignalP"/>
    </source>
</evidence>
<dbReference type="GO" id="GO:0005975">
    <property type="term" value="P:carbohydrate metabolic process"/>
    <property type="evidence" value="ECO:0007669"/>
    <property type="project" value="InterPro"/>
</dbReference>
<accession>A0AAE3JPF5</accession>
<comment type="catalytic activity">
    <reaction evidence="1">
        <text>Hydrolysis of terminal non-reducing N-acetyl-D-hexosamine residues in N-acetyl-beta-D-hexosaminides.</text>
        <dbReference type="EC" id="3.2.1.52"/>
    </reaction>
</comment>
<dbReference type="GO" id="GO:0004563">
    <property type="term" value="F:beta-N-acetylhexosaminidase activity"/>
    <property type="evidence" value="ECO:0007669"/>
    <property type="project" value="UniProtKB-EC"/>
</dbReference>
<dbReference type="InterPro" id="IPR015883">
    <property type="entry name" value="Glyco_hydro_20_cat"/>
</dbReference>
<comment type="similarity">
    <text evidence="2">Belongs to the glycosyl hydrolase 20 family.</text>
</comment>
<dbReference type="GO" id="GO:0016020">
    <property type="term" value="C:membrane"/>
    <property type="evidence" value="ECO:0007669"/>
    <property type="project" value="TreeGrafter"/>
</dbReference>
<dbReference type="PANTHER" id="PTHR22600">
    <property type="entry name" value="BETA-HEXOSAMINIDASE"/>
    <property type="match status" value="1"/>
</dbReference>
<feature type="domain" description="Glycoside hydrolase family 20 catalytic" evidence="8">
    <location>
        <begin position="162"/>
        <end position="528"/>
    </location>
</feature>
<dbReference type="RefSeq" id="WP_317901874.1">
    <property type="nucleotide sequence ID" value="NZ_JAIRBC010000010.1"/>
</dbReference>
<keyword evidence="11" id="KW-1185">Reference proteome</keyword>
<evidence type="ECO:0000256" key="2">
    <source>
        <dbReference type="ARBA" id="ARBA00006285"/>
    </source>
</evidence>
<protein>
    <recommendedName>
        <fullName evidence="3">beta-N-acetylhexosaminidase</fullName>
        <ecNumber evidence="3">3.2.1.52</ecNumber>
    </recommendedName>
</protein>
<dbReference type="AlphaFoldDB" id="A0AAE3JPF5"/>
<evidence type="ECO:0000256" key="6">
    <source>
        <dbReference type="PIRSR" id="PIRSR625705-1"/>
    </source>
</evidence>
<evidence type="ECO:0000313" key="11">
    <source>
        <dbReference type="Proteomes" id="UP001200642"/>
    </source>
</evidence>
<feature type="signal peptide" evidence="7">
    <location>
        <begin position="1"/>
        <end position="21"/>
    </location>
</feature>
<dbReference type="Proteomes" id="UP001200642">
    <property type="component" value="Unassembled WGS sequence"/>
</dbReference>
<dbReference type="InterPro" id="IPR025705">
    <property type="entry name" value="Beta_hexosaminidase_sua/sub"/>
</dbReference>
<keyword evidence="7" id="KW-0732">Signal</keyword>
<feature type="domain" description="Beta-hexosaminidase bacterial type N-terminal" evidence="9">
    <location>
        <begin position="30"/>
        <end position="158"/>
    </location>
</feature>
<feature type="active site" description="Proton donor" evidence="6">
    <location>
        <position position="359"/>
    </location>
</feature>
<evidence type="ECO:0000259" key="9">
    <source>
        <dbReference type="Pfam" id="PF02838"/>
    </source>
</evidence>
<sequence length="572" mass="64462">MNKLLSILVVFLLMSCGSPYKDVKNTAADYGIVPKPKELLMKDGRFLVDFNTKVTGDASLQKEGEYLAQMLSLASGNDIEFTSNNSGPSDGSIVLKIDEAINNGEGYRLSVNYDGIVIAGKTGKGVFYGIQSLRQLMPPGSESGSVEKLTIPDVEIKDSPRYVYRGMMLDVGRHFFPVDFVKKYIDLIAMHKMNRFHWHLTEDQGWRIEIKKYPKLTEVGAWRNGTIVGLLPGERNDNKRSGGFYTQEEVKEIVKYAADRSITVIPEIEMPGHASAAIAAYPFLSCFPKEPTVVRENMISEKSKELQKEGTPKIVQESWGVYPDVFCAGNDETFDFLEDVLDEVMPLFPSKYIHIGGDECPKDNWKRCPKCQARIKKLGLKDEHGLQSYFIQRIEKYVNSKGKNIIGWDEILEGGLAPNATVMSWRGEKGGIEAAKQHHDVIMTPTTYCYFDYGQSERKDEPLNIGGYLPVEKVYSYNPDSKELTPEQAGFILGGQGNLWTEYIATPDKVELMVLPRMSALSEVIWTPQAEREFNDFKSRFGRLAQRFDAMGIHYSKYIFDDKAAPGKDEVK</sequence>
<reference evidence="10" key="1">
    <citation type="submission" date="2023-02" db="EMBL/GenBank/DDBJ databases">
        <title>Genome of Flavobacteriaceae gen. nov. sp. strain F89.</title>
        <authorList>
            <person name="Wang Y."/>
        </authorList>
    </citation>
    <scope>NUCLEOTIDE SEQUENCE</scope>
    <source>
        <strain evidence="10">F89</strain>
    </source>
</reference>
<dbReference type="PANTHER" id="PTHR22600:SF57">
    <property type="entry name" value="BETA-N-ACETYLHEXOSAMINIDASE"/>
    <property type="match status" value="1"/>
</dbReference>